<dbReference type="EMBL" id="JANPWB010000002">
    <property type="protein sequence ID" value="KAJ1209898.1"/>
    <property type="molecule type" value="Genomic_DNA"/>
</dbReference>
<protein>
    <submittedName>
        <fullName evidence="2">Uncharacterized protein</fullName>
    </submittedName>
</protein>
<feature type="compositionally biased region" description="Basic and acidic residues" evidence="1">
    <location>
        <begin position="12"/>
        <end position="99"/>
    </location>
</feature>
<reference evidence="2" key="1">
    <citation type="journal article" date="2022" name="bioRxiv">
        <title>Sequencing and chromosome-scale assembly of the giantPleurodeles waltlgenome.</title>
        <authorList>
            <person name="Brown T."/>
            <person name="Elewa A."/>
            <person name="Iarovenko S."/>
            <person name="Subramanian E."/>
            <person name="Araus A.J."/>
            <person name="Petzold A."/>
            <person name="Susuki M."/>
            <person name="Suzuki K.-i.T."/>
            <person name="Hayashi T."/>
            <person name="Toyoda A."/>
            <person name="Oliveira C."/>
            <person name="Osipova E."/>
            <person name="Leigh N.D."/>
            <person name="Simon A."/>
            <person name="Yun M.H."/>
        </authorList>
    </citation>
    <scope>NUCLEOTIDE SEQUENCE</scope>
    <source>
        <strain evidence="2">20211129_DDA</strain>
        <tissue evidence="2">Liver</tissue>
    </source>
</reference>
<dbReference type="AlphaFoldDB" id="A0AAV7W7C8"/>
<organism evidence="2 3">
    <name type="scientific">Pleurodeles waltl</name>
    <name type="common">Iberian ribbed newt</name>
    <dbReference type="NCBI Taxonomy" id="8319"/>
    <lineage>
        <taxon>Eukaryota</taxon>
        <taxon>Metazoa</taxon>
        <taxon>Chordata</taxon>
        <taxon>Craniata</taxon>
        <taxon>Vertebrata</taxon>
        <taxon>Euteleostomi</taxon>
        <taxon>Amphibia</taxon>
        <taxon>Batrachia</taxon>
        <taxon>Caudata</taxon>
        <taxon>Salamandroidea</taxon>
        <taxon>Salamandridae</taxon>
        <taxon>Pleurodelinae</taxon>
        <taxon>Pleurodeles</taxon>
    </lineage>
</organism>
<comment type="caution">
    <text evidence="2">The sequence shown here is derived from an EMBL/GenBank/DDBJ whole genome shotgun (WGS) entry which is preliminary data.</text>
</comment>
<dbReference type="Proteomes" id="UP001066276">
    <property type="component" value="Chromosome 1_2"/>
</dbReference>
<evidence type="ECO:0000313" key="3">
    <source>
        <dbReference type="Proteomes" id="UP001066276"/>
    </source>
</evidence>
<evidence type="ECO:0000256" key="1">
    <source>
        <dbReference type="SAM" id="MobiDB-lite"/>
    </source>
</evidence>
<proteinExistence type="predicted"/>
<accession>A0AAV7W7C8</accession>
<gene>
    <name evidence="2" type="ORF">NDU88_005269</name>
</gene>
<sequence length="99" mass="11426">MGTPSDASDADFQIRERKETTDFKEGEFRAEPRKTEEERPPDAEREVFGPDKTPKTREADSTRSRDTTVYKSRHDPGGSWLNKRESRDPGIRKDLGEKE</sequence>
<feature type="region of interest" description="Disordered" evidence="1">
    <location>
        <begin position="1"/>
        <end position="99"/>
    </location>
</feature>
<name>A0AAV7W7C8_PLEWA</name>
<keyword evidence="3" id="KW-1185">Reference proteome</keyword>
<evidence type="ECO:0000313" key="2">
    <source>
        <dbReference type="EMBL" id="KAJ1209898.1"/>
    </source>
</evidence>